<organism evidence="2 3">
    <name type="scientific">Plesiomonas shigelloides</name>
    <name type="common">Aeromonas shigelloides</name>
    <dbReference type="NCBI Taxonomy" id="703"/>
    <lineage>
        <taxon>Bacteria</taxon>
        <taxon>Pseudomonadati</taxon>
        <taxon>Pseudomonadota</taxon>
        <taxon>Gammaproteobacteria</taxon>
        <taxon>Enterobacterales</taxon>
        <taxon>Enterobacteriaceae</taxon>
        <taxon>Plesiomonas</taxon>
    </lineage>
</organism>
<evidence type="ECO:0000259" key="1">
    <source>
        <dbReference type="PROSITE" id="PS50801"/>
    </source>
</evidence>
<name>A0A8I2B4X2_PLESH</name>
<protein>
    <submittedName>
        <fullName evidence="2">STAS domain-containing protein</fullName>
    </submittedName>
</protein>
<dbReference type="EMBL" id="JAFNAA010000006">
    <property type="protein sequence ID" value="MBO1107998.1"/>
    <property type="molecule type" value="Genomic_DNA"/>
</dbReference>
<dbReference type="AlphaFoldDB" id="A0A8I2B4X2"/>
<dbReference type="InterPro" id="IPR052746">
    <property type="entry name" value="MlaB_ABC_Transporter"/>
</dbReference>
<dbReference type="Pfam" id="PF13466">
    <property type="entry name" value="STAS_2"/>
    <property type="match status" value="1"/>
</dbReference>
<feature type="domain" description="STAS" evidence="1">
    <location>
        <begin position="15"/>
        <end position="105"/>
    </location>
</feature>
<proteinExistence type="predicted"/>
<dbReference type="InterPro" id="IPR058548">
    <property type="entry name" value="MlaB-like_STAS"/>
</dbReference>
<evidence type="ECO:0000313" key="2">
    <source>
        <dbReference type="EMBL" id="MBO1107998.1"/>
    </source>
</evidence>
<sequence length="105" mass="11743">MAERLFWRSEAAPHFALEGELDRETLLSLWPQREKLLPAGESVLDLSRLSRIDSAGLAFLMTLLVDAERRGSQCRLVQVPLAMQTLISLSNLTEIMAPYMPSGTN</sequence>
<dbReference type="InterPro" id="IPR002645">
    <property type="entry name" value="STAS_dom"/>
</dbReference>
<dbReference type="CDD" id="cd07043">
    <property type="entry name" value="STAS_anti-anti-sigma_factors"/>
    <property type="match status" value="1"/>
</dbReference>
<dbReference type="Proteomes" id="UP000664658">
    <property type="component" value="Unassembled WGS sequence"/>
</dbReference>
<dbReference type="Gene3D" id="3.30.750.24">
    <property type="entry name" value="STAS domain"/>
    <property type="match status" value="1"/>
</dbReference>
<dbReference type="PANTHER" id="PTHR35849:SF1">
    <property type="entry name" value="INTERMEMBRANE PHOSPHOLIPID TRANSPORT SYSTEM BINDING PROTEIN MLAB"/>
    <property type="match status" value="1"/>
</dbReference>
<reference evidence="2" key="1">
    <citation type="submission" date="2021-03" db="EMBL/GenBank/DDBJ databases">
        <title>Plesiomonas shigelloides zfcc0051, isolated from zebrafish feces.</title>
        <authorList>
            <person name="Vanderhoek Z."/>
            <person name="Gaulke C."/>
        </authorList>
    </citation>
    <scope>NUCLEOTIDE SEQUENCE</scope>
    <source>
        <strain evidence="2">Zfcc0051</strain>
    </source>
</reference>
<gene>
    <name evidence="2" type="ORF">J2R62_07150</name>
</gene>
<dbReference type="InterPro" id="IPR036513">
    <property type="entry name" value="STAS_dom_sf"/>
</dbReference>
<evidence type="ECO:0000313" key="3">
    <source>
        <dbReference type="Proteomes" id="UP000664658"/>
    </source>
</evidence>
<accession>A0A8I2B4X2</accession>
<dbReference type="PROSITE" id="PS50801">
    <property type="entry name" value="STAS"/>
    <property type="match status" value="1"/>
</dbReference>
<dbReference type="RefSeq" id="WP_207541918.1">
    <property type="nucleotide sequence ID" value="NZ_JAFNAA010000006.1"/>
</dbReference>
<comment type="caution">
    <text evidence="2">The sequence shown here is derived from an EMBL/GenBank/DDBJ whole genome shotgun (WGS) entry which is preliminary data.</text>
</comment>
<dbReference type="PANTHER" id="PTHR35849">
    <property type="entry name" value="BLR2341 PROTEIN"/>
    <property type="match status" value="1"/>
</dbReference>
<dbReference type="SUPFAM" id="SSF52091">
    <property type="entry name" value="SpoIIaa-like"/>
    <property type="match status" value="1"/>
</dbReference>